<evidence type="ECO:0000259" key="6">
    <source>
        <dbReference type="PROSITE" id="PS50887"/>
    </source>
</evidence>
<dbReference type="Gene3D" id="3.20.20.450">
    <property type="entry name" value="EAL domain"/>
    <property type="match status" value="1"/>
</dbReference>
<evidence type="ECO:0000256" key="3">
    <source>
        <dbReference type="SAM" id="MobiDB-lite"/>
    </source>
</evidence>
<dbReference type="CDD" id="cd01948">
    <property type="entry name" value="EAL"/>
    <property type="match status" value="1"/>
</dbReference>
<feature type="transmembrane region" description="Helical" evidence="4">
    <location>
        <begin position="24"/>
        <end position="44"/>
    </location>
</feature>
<organism evidence="7">
    <name type="scientific">mine drainage metagenome</name>
    <dbReference type="NCBI Taxonomy" id="410659"/>
    <lineage>
        <taxon>unclassified sequences</taxon>
        <taxon>metagenomes</taxon>
        <taxon>ecological metagenomes</taxon>
    </lineage>
</organism>
<dbReference type="Pfam" id="PF11563">
    <property type="entry name" value="Protoglobin"/>
    <property type="match status" value="1"/>
</dbReference>
<dbReference type="PROSITE" id="PS50887">
    <property type="entry name" value="GGDEF"/>
    <property type="match status" value="1"/>
</dbReference>
<dbReference type="InterPro" id="IPR029787">
    <property type="entry name" value="Nucleotide_cyclase"/>
</dbReference>
<keyword evidence="4" id="KW-0812">Transmembrane</keyword>
<dbReference type="PANTHER" id="PTHR33121">
    <property type="entry name" value="CYCLIC DI-GMP PHOSPHODIESTERASE PDEF"/>
    <property type="match status" value="1"/>
</dbReference>
<dbReference type="Gene3D" id="3.30.70.270">
    <property type="match status" value="1"/>
</dbReference>
<protein>
    <recommendedName>
        <fullName evidence="1">Diguanylate cyclase DosC</fullName>
    </recommendedName>
    <alternativeName>
        <fullName evidence="2">Direct oxygen-sensing cyclase</fullName>
    </alternativeName>
</protein>
<dbReference type="Gene3D" id="3.30.450.20">
    <property type="entry name" value="PAS domain"/>
    <property type="match status" value="1"/>
</dbReference>
<dbReference type="Pfam" id="PF13185">
    <property type="entry name" value="GAF_2"/>
    <property type="match status" value="2"/>
</dbReference>
<name>A0A1J5S4W3_9ZZZZ</name>
<dbReference type="CDD" id="cd01949">
    <property type="entry name" value="GGDEF"/>
    <property type="match status" value="1"/>
</dbReference>
<feature type="region of interest" description="Disordered" evidence="3">
    <location>
        <begin position="1488"/>
        <end position="1508"/>
    </location>
</feature>
<dbReference type="SMART" id="SM00052">
    <property type="entry name" value="EAL"/>
    <property type="match status" value="1"/>
</dbReference>
<dbReference type="SUPFAM" id="SSF141868">
    <property type="entry name" value="EAL domain-like"/>
    <property type="match status" value="1"/>
</dbReference>
<accession>A0A1J5S4W3</accession>
<feature type="domain" description="EAL" evidence="5">
    <location>
        <begin position="1204"/>
        <end position="1457"/>
    </location>
</feature>
<keyword evidence="7" id="KW-0808">Transferase</keyword>
<dbReference type="SMART" id="SM00267">
    <property type="entry name" value="GGDEF"/>
    <property type="match status" value="1"/>
</dbReference>
<dbReference type="EMBL" id="MLJW01000142">
    <property type="protein sequence ID" value="OIQ96803.1"/>
    <property type="molecule type" value="Genomic_DNA"/>
</dbReference>
<dbReference type="GO" id="GO:0019825">
    <property type="term" value="F:oxygen binding"/>
    <property type="evidence" value="ECO:0007669"/>
    <property type="project" value="InterPro"/>
</dbReference>
<keyword evidence="4" id="KW-1133">Transmembrane helix</keyword>
<evidence type="ECO:0000256" key="4">
    <source>
        <dbReference type="SAM" id="Phobius"/>
    </source>
</evidence>
<dbReference type="GO" id="GO:0020037">
    <property type="term" value="F:heme binding"/>
    <property type="evidence" value="ECO:0007669"/>
    <property type="project" value="InterPro"/>
</dbReference>
<evidence type="ECO:0000313" key="7">
    <source>
        <dbReference type="EMBL" id="OIQ96803.1"/>
    </source>
</evidence>
<dbReference type="GO" id="GO:0071111">
    <property type="term" value="F:cyclic-guanylate-specific phosphodiesterase activity"/>
    <property type="evidence" value="ECO:0007669"/>
    <property type="project" value="InterPro"/>
</dbReference>
<dbReference type="CDD" id="cd12915">
    <property type="entry name" value="PDC2_DGC_like"/>
    <property type="match status" value="1"/>
</dbReference>
<dbReference type="InterPro" id="IPR001633">
    <property type="entry name" value="EAL_dom"/>
</dbReference>
<dbReference type="SUPFAM" id="SSF46458">
    <property type="entry name" value="Globin-like"/>
    <property type="match status" value="1"/>
</dbReference>
<comment type="caution">
    <text evidence="7">The sequence shown here is derived from an EMBL/GenBank/DDBJ whole genome shotgun (WGS) entry which is preliminary data.</text>
</comment>
<keyword evidence="7" id="KW-0548">Nucleotidyltransferase</keyword>
<proteinExistence type="predicted"/>
<evidence type="ECO:0000259" key="5">
    <source>
        <dbReference type="PROSITE" id="PS50883"/>
    </source>
</evidence>
<dbReference type="SUPFAM" id="SSF55781">
    <property type="entry name" value="GAF domain-like"/>
    <property type="match status" value="2"/>
</dbReference>
<gene>
    <name evidence="7" type="primary">yeaP_1</name>
    <name evidence="7" type="ORF">GALL_211290</name>
</gene>
<dbReference type="InterPro" id="IPR029016">
    <property type="entry name" value="GAF-like_dom_sf"/>
</dbReference>
<dbReference type="InterPro" id="IPR012292">
    <property type="entry name" value="Globin/Proto"/>
</dbReference>
<dbReference type="InterPro" id="IPR043128">
    <property type="entry name" value="Rev_trsase/Diguanyl_cyclase"/>
</dbReference>
<dbReference type="InterPro" id="IPR035919">
    <property type="entry name" value="EAL_sf"/>
</dbReference>
<dbReference type="InterPro" id="IPR000160">
    <property type="entry name" value="GGDEF_dom"/>
</dbReference>
<sequence>MPHLRTIATLMPASTAKPREVRSLLRLVLAANAALALAVAAMLYGRYTDIQSTTGRLLASQSAFWADSMTQRYAGIQTVCTIAREKLADHPGVWDEPRAARAWMLDVLPQLPFINRIDLLSHQGRLVASTRELPSGAAPKTSPNFSEELRRAQALNGTVQIGQAMSSAAPGDHLVTPVRCAVPTPVAGRQGLLIFVMQTEDILQTLRAQTSSMNDDAHVPTVGLMRNDGYLLARLPQASPSAKAALLLRPSRGILARTLAQQPQARSGVTSGWVEASGQHHIVAWQRLAGWPVAAFASVPSSVIMQTWIKQVIPLLSTWLLLLAVQVVAGLWIQRLHGQQRRLARFNAALARMSQCAATAPDAATLYQASCGFAVEQAGMQLAWIGEPDADRQFRILASAGDTSQLDSPVASKDRGPCERAWRGGLPIFGPNDDAISVTPWKQRIGGHGFGACAALPIRQGGEIKAVLSVYHARQNIFDAELGGLLEQMTREIGRGLDRLALLAAEREERESRQRQQEILQSILAEIDTLIAARSEAELLLSACTRLLESGLFVAAWVGQPDAEGRLQVLAAAGSGAEVLSATPAPVLRQGSALKRSWETQELTLDTEPDSPLLQPWAPYAVPGLELAGALLVIHRHDEPWALLALVALNKRDLDEAMLGMLRRVPELLGRALTELDLKADLKSEQSRQAYLARHDMLTGLPNRLMLETHLPLAMARVRRQGSLLAVGVMDLDDFKPVNDTWGHQAGDALLKQLGQRLKAAVRDTDLVVRLGGDEFVVVLEGLGREDDLVILLNRLHTVVETPFKLTGDVEARVGMSLGLTLYPNDQADADLLLRHADAALYASKAHKADRPIWWQRWREGASNDHTTPVVLQAMDPYGEEARRLFTQAQTHLAHAAGHFVDQFYAQLADDAAAAEILHWLDADELALLKRRQTGHLHRLLAPNLHEIDHRREATMIGTQHALVGVSTHSLVSSLGWYLQQLHELAAGMPGRIRDRQQLAHAMSGRLQVELETQTHAAQSLREHYQQALLNLEQRLQDITQWADVARTVLDAVAELPGIKATVLYKPDALGRFVPEFTGGCFDAYLQSMHEREVAPLNFDEQSAFSQSPHPRCWRSERIETNASYVADARMAPWRESAHAVGIRSSAAVPVKDGRNRMLGVFGLYGGVPGMFETQEMRRFMQSIELLFERAARGLHVAQGGTLQARERRAWRLRLFNGGLEMYVQPIVDLHTGKADKVEALARLRLEDGSIINPAQFLPWFGTAELIRLFTLGLEQSLRQISVWDAQGLRPDISLNLPPEVLLHPDCATWVSQALAQFGIEPGRLHLEILEDAEFQDGERRDVAVHALAALGVRLVMDDLGSGYSSLLRLRTLPFHIVKIDQGLVREAGKDPERVIRFIGSLVRMAQSLKLGVVVEGLETPDLVEVAAVLGADAGQGYAFAQPMPVHDFASWTAQFKTTSPSQPPQTLLGRLARQWILETPVDLPVLGGSATRHDPHDRLPGPMRAAS</sequence>
<evidence type="ECO:0000256" key="1">
    <source>
        <dbReference type="ARBA" id="ARBA00015125"/>
    </source>
</evidence>
<dbReference type="SUPFAM" id="SSF55073">
    <property type="entry name" value="Nucleotide cyclase"/>
    <property type="match status" value="1"/>
</dbReference>
<dbReference type="Gene3D" id="1.10.490.10">
    <property type="entry name" value="Globins"/>
    <property type="match status" value="1"/>
</dbReference>
<keyword evidence="4" id="KW-0472">Membrane</keyword>
<dbReference type="Gene3D" id="3.30.450.40">
    <property type="match status" value="2"/>
</dbReference>
<feature type="domain" description="GGDEF" evidence="6">
    <location>
        <begin position="723"/>
        <end position="857"/>
    </location>
</feature>
<dbReference type="CDD" id="cd14759">
    <property type="entry name" value="GS_GGDEF_2"/>
    <property type="match status" value="1"/>
</dbReference>
<dbReference type="InterPro" id="IPR050706">
    <property type="entry name" value="Cyclic-di-GMP_PDE-like"/>
</dbReference>
<dbReference type="InterPro" id="IPR009050">
    <property type="entry name" value="Globin-like_sf"/>
</dbReference>
<reference evidence="7" key="1">
    <citation type="submission" date="2016-10" db="EMBL/GenBank/DDBJ databases">
        <title>Sequence of Gallionella enrichment culture.</title>
        <authorList>
            <person name="Poehlein A."/>
            <person name="Muehling M."/>
            <person name="Daniel R."/>
        </authorList>
    </citation>
    <scope>NUCLEOTIDE SEQUENCE</scope>
</reference>
<dbReference type="GO" id="GO:0016779">
    <property type="term" value="F:nucleotidyltransferase activity"/>
    <property type="evidence" value="ECO:0007669"/>
    <property type="project" value="UniProtKB-KW"/>
</dbReference>
<dbReference type="InterPro" id="IPR044398">
    <property type="entry name" value="Globin-sensor_dom"/>
</dbReference>
<dbReference type="Pfam" id="PF00990">
    <property type="entry name" value="GGDEF"/>
    <property type="match status" value="1"/>
</dbReference>
<dbReference type="PANTHER" id="PTHR33121:SF70">
    <property type="entry name" value="SIGNALING PROTEIN YKOW"/>
    <property type="match status" value="1"/>
</dbReference>
<dbReference type="NCBIfam" id="TIGR00254">
    <property type="entry name" value="GGDEF"/>
    <property type="match status" value="1"/>
</dbReference>
<evidence type="ECO:0000256" key="2">
    <source>
        <dbReference type="ARBA" id="ARBA00029839"/>
    </source>
</evidence>
<dbReference type="PROSITE" id="PS50883">
    <property type="entry name" value="EAL"/>
    <property type="match status" value="1"/>
</dbReference>
<dbReference type="InterPro" id="IPR003018">
    <property type="entry name" value="GAF"/>
</dbReference>
<dbReference type="Pfam" id="PF00563">
    <property type="entry name" value="EAL"/>
    <property type="match status" value="1"/>
</dbReference>